<evidence type="ECO:0000256" key="3">
    <source>
        <dbReference type="ARBA" id="ARBA00022490"/>
    </source>
</evidence>
<name>A0AAU9F7F7_DROMD</name>
<dbReference type="PANTHER" id="PTHR11717:SF29">
    <property type="entry name" value="ACID PHOSPHATASE"/>
    <property type="match status" value="1"/>
</dbReference>
<dbReference type="Gene3D" id="3.40.50.2300">
    <property type="match status" value="1"/>
</dbReference>
<evidence type="ECO:0000256" key="5">
    <source>
        <dbReference type="ARBA" id="ARBA00022912"/>
    </source>
</evidence>
<dbReference type="InterPro" id="IPR036196">
    <property type="entry name" value="Ptyr_pPase_sf"/>
</dbReference>
<dbReference type="EMBL" id="AP029263">
    <property type="protein sequence ID" value="BFF91103.1"/>
    <property type="molecule type" value="Genomic_DNA"/>
</dbReference>
<evidence type="ECO:0000256" key="6">
    <source>
        <dbReference type="PIRSR" id="PIRSR617867-1"/>
    </source>
</evidence>
<protein>
    <submittedName>
        <fullName evidence="8">Low molecular weight phosphotyrosine protein phosphatase</fullName>
    </submittedName>
</protein>
<evidence type="ECO:0000256" key="1">
    <source>
        <dbReference type="ARBA" id="ARBA00004496"/>
    </source>
</evidence>
<keyword evidence="9" id="KW-1185">Reference proteome</keyword>
<dbReference type="SMART" id="SM00226">
    <property type="entry name" value="LMWPc"/>
    <property type="match status" value="1"/>
</dbReference>
<dbReference type="FunFam" id="3.40.50.2300:FF:000105">
    <property type="entry name" value="Low molecular weight phosphotyrosine protein"/>
    <property type="match status" value="1"/>
</dbReference>
<gene>
    <name evidence="8" type="ORF">DMAD_09461</name>
</gene>
<dbReference type="InterPro" id="IPR050438">
    <property type="entry name" value="LMW_PTPase"/>
</dbReference>
<dbReference type="InterPro" id="IPR023485">
    <property type="entry name" value="Ptyr_pPase"/>
</dbReference>
<comment type="subcellular location">
    <subcellularLocation>
        <location evidence="1">Cytoplasm</location>
    </subcellularLocation>
</comment>
<reference evidence="8 9" key="1">
    <citation type="submission" date="2024-02" db="EMBL/GenBank/DDBJ databases">
        <title>A chromosome-level genome assembly of Drosophila madeirensis, a fruit fly species endemic to Madeira island.</title>
        <authorList>
            <person name="Tomihara K."/>
            <person name="Llopart A."/>
            <person name="Yamamoto D."/>
        </authorList>
    </citation>
    <scope>NUCLEOTIDE SEQUENCE [LARGE SCALE GENOMIC DNA]</scope>
    <source>
        <strain evidence="8 9">RF1</strain>
    </source>
</reference>
<feature type="active site" description="Nucleophile" evidence="6">
    <location>
        <position position="10"/>
    </location>
</feature>
<keyword evidence="4" id="KW-0378">Hydrolase</keyword>
<feature type="domain" description="Phosphotyrosine protein phosphatase I" evidence="7">
    <location>
        <begin position="4"/>
        <end position="154"/>
    </location>
</feature>
<dbReference type="GO" id="GO:0004725">
    <property type="term" value="F:protein tyrosine phosphatase activity"/>
    <property type="evidence" value="ECO:0007669"/>
    <property type="project" value="InterPro"/>
</dbReference>
<evidence type="ECO:0000313" key="8">
    <source>
        <dbReference type="EMBL" id="BFF91103.1"/>
    </source>
</evidence>
<proteinExistence type="inferred from homology"/>
<evidence type="ECO:0000256" key="2">
    <source>
        <dbReference type="ARBA" id="ARBA00011063"/>
    </source>
</evidence>
<dbReference type="PRINTS" id="PR00719">
    <property type="entry name" value="LMWPTPASE"/>
</dbReference>
<dbReference type="Proteomes" id="UP001500889">
    <property type="component" value="Chromosome O"/>
</dbReference>
<evidence type="ECO:0000256" key="4">
    <source>
        <dbReference type="ARBA" id="ARBA00022801"/>
    </source>
</evidence>
<evidence type="ECO:0000313" key="9">
    <source>
        <dbReference type="Proteomes" id="UP001500889"/>
    </source>
</evidence>
<dbReference type="SUPFAM" id="SSF52788">
    <property type="entry name" value="Phosphotyrosine protein phosphatases I"/>
    <property type="match status" value="1"/>
</dbReference>
<keyword evidence="5" id="KW-0904">Protein phosphatase</keyword>
<organism evidence="8 9">
    <name type="scientific">Drosophila madeirensis</name>
    <name type="common">Fruit fly</name>
    <dbReference type="NCBI Taxonomy" id="30013"/>
    <lineage>
        <taxon>Eukaryota</taxon>
        <taxon>Metazoa</taxon>
        <taxon>Ecdysozoa</taxon>
        <taxon>Arthropoda</taxon>
        <taxon>Hexapoda</taxon>
        <taxon>Insecta</taxon>
        <taxon>Pterygota</taxon>
        <taxon>Neoptera</taxon>
        <taxon>Endopterygota</taxon>
        <taxon>Diptera</taxon>
        <taxon>Brachycera</taxon>
        <taxon>Muscomorpha</taxon>
        <taxon>Ephydroidea</taxon>
        <taxon>Drosophilidae</taxon>
        <taxon>Drosophila</taxon>
        <taxon>Sophophora</taxon>
    </lineage>
</organism>
<dbReference type="Pfam" id="PF01451">
    <property type="entry name" value="LMWPc"/>
    <property type="match status" value="1"/>
</dbReference>
<sequence>MVHKKILFVCMGNICSSPMAEAIMQSLMVKTSIYWEVDSAGLRSWNIGRRPHKHCLRTLRDHGLRSDHFCRQFTVQDFRYFDYIVAMDESVYKELLLWSNLYRSSTQCLVVLLSSFGENGKPTTITELSPTYKLKSFRNAYYQIKDCCKYFILGQKISIVQYALPSSEEDYTYPEHQAEPVKSTETYGTEKKSLQQISQLAPTQKQMHSMADTLDLATNAFLTGVCTKILSSPKPMSKYHETSSNCRQRKLCLVCGKKFLDSL</sequence>
<dbReference type="CDD" id="cd16343">
    <property type="entry name" value="LMWPTP"/>
    <property type="match status" value="1"/>
</dbReference>
<dbReference type="InterPro" id="IPR017867">
    <property type="entry name" value="Tyr_phospatase_low_mol_wt"/>
</dbReference>
<evidence type="ECO:0000259" key="7">
    <source>
        <dbReference type="SMART" id="SM00226"/>
    </source>
</evidence>
<accession>A0AAU9F7F7</accession>
<comment type="similarity">
    <text evidence="2">Belongs to the low molecular weight phosphotyrosine protein phosphatase family.</text>
</comment>
<dbReference type="PANTHER" id="PTHR11717">
    <property type="entry name" value="LOW MOLECULAR WEIGHT PROTEIN TYROSINE PHOSPHATASE"/>
    <property type="match status" value="1"/>
</dbReference>
<dbReference type="AlphaFoldDB" id="A0AAU9F7F7"/>
<dbReference type="GO" id="GO:0005737">
    <property type="term" value="C:cytoplasm"/>
    <property type="evidence" value="ECO:0007669"/>
    <property type="project" value="UniProtKB-SubCell"/>
</dbReference>
<keyword evidence="3" id="KW-0963">Cytoplasm</keyword>